<comment type="caution">
    <text evidence="5">The sequence shown here is derived from an EMBL/GenBank/DDBJ whole genome shotgun (WGS) entry which is preliminary data.</text>
</comment>
<organism evidence="5 6">
    <name type="scientific">Laodelphax striatellus</name>
    <name type="common">Small brown planthopper</name>
    <name type="synonym">Delphax striatella</name>
    <dbReference type="NCBI Taxonomy" id="195883"/>
    <lineage>
        <taxon>Eukaryota</taxon>
        <taxon>Metazoa</taxon>
        <taxon>Ecdysozoa</taxon>
        <taxon>Arthropoda</taxon>
        <taxon>Hexapoda</taxon>
        <taxon>Insecta</taxon>
        <taxon>Pterygota</taxon>
        <taxon>Neoptera</taxon>
        <taxon>Paraneoptera</taxon>
        <taxon>Hemiptera</taxon>
        <taxon>Auchenorrhyncha</taxon>
        <taxon>Fulgoroidea</taxon>
        <taxon>Delphacidae</taxon>
        <taxon>Criomorphinae</taxon>
        <taxon>Laodelphax</taxon>
    </lineage>
</organism>
<keyword evidence="2" id="KW-0862">Zinc</keyword>
<keyword evidence="1 3" id="KW-0479">Metal-binding</keyword>
<dbReference type="InterPro" id="IPR001841">
    <property type="entry name" value="Znf_RING"/>
</dbReference>
<dbReference type="OrthoDB" id="19493at2759"/>
<gene>
    <name evidence="5" type="ORF">LSTR_LSTR011222</name>
</gene>
<sequence>MRKTSGENGRNEFCGGINRDQKHPIILAPHLHFLPLSSPDIIHDALIEIGHNMSGKLMNGTKTLKDKWQGLEGKLKFSKVDNTFQKMNAKSNEVIRNNMNKVVNGVSENGERSTNGDVLPNGNINGEAEEEEEIVIGRKLISNNNSGFAAAEILNLCHKLEGLENGHCIDNQSLDKFFETVLTTYNRYFDFVSNNSRKNKPDIKYFPFNQFLPEKYVGVVQSVFQNSLRSGEVMKRVTAFHNNSCLSALSVQDLKHPTIFSEVYPVHVLQADAILSQILVIFSEVLDPYSILQDLDGLADFPCRYLSWCAVMDRFQEGALQYFTKESYNSVNVGCRDWPLPLLLNAMFLLLRLDQVDPAVEMGRQGNVPIHSVSHVILKLNSHLTQSSAMSEEEIQKKCSNMFLSYVAKFCDNIEQPLEKVDLDDRGLLSHLEKCIILVNKDLDYSVCRCGFPKPPSARKGWRKLNGTRYPEVGKALLSKFWDKRDEPGHVKPDLISHTDGIKELCKLSGEQDDENFWSLIGSLDCELPGEGGRQVLRPGISESIEHLKKICSVVPPLLLWFLSEKLKDNPRSAALFNIKTVLILQLRAIEDLDHRNDQSRWAQIVELYGKISRGECCFCGRRLPSQGDSVDLSDDGTRLAMAMLRSLGATHTMAILRQYVSDLPHFMLNKEFYQACILSGLVDSRVEGCRNQVIEQVSNASSMFPLSSSVGSELLAALNVDTGAECGWEERLQSDTNHAWGVCVEAQGACALCSLGMRTVNSRLRAFRCGHTFHLVCLRAAKRALLCPLQSNS</sequence>
<proteinExistence type="predicted"/>
<evidence type="ECO:0000256" key="2">
    <source>
        <dbReference type="ARBA" id="ARBA00022833"/>
    </source>
</evidence>
<dbReference type="GO" id="GO:0008270">
    <property type="term" value="F:zinc ion binding"/>
    <property type="evidence" value="ECO:0007669"/>
    <property type="project" value="UniProtKB-KW"/>
</dbReference>
<evidence type="ECO:0000256" key="3">
    <source>
        <dbReference type="PROSITE-ProRule" id="PRU00175"/>
    </source>
</evidence>
<dbReference type="SUPFAM" id="SSF57850">
    <property type="entry name" value="RING/U-box"/>
    <property type="match status" value="1"/>
</dbReference>
<dbReference type="PROSITE" id="PS50089">
    <property type="entry name" value="ZF_RING_2"/>
    <property type="match status" value="1"/>
</dbReference>
<dbReference type="InParanoid" id="A0A482XMP2"/>
<evidence type="ECO:0000259" key="4">
    <source>
        <dbReference type="PROSITE" id="PS50089"/>
    </source>
</evidence>
<dbReference type="InterPro" id="IPR056446">
    <property type="entry name" value="TPR_HPS5_insects"/>
</dbReference>
<feature type="domain" description="RING-type" evidence="4">
    <location>
        <begin position="751"/>
        <end position="790"/>
    </location>
</feature>
<reference evidence="5 6" key="1">
    <citation type="journal article" date="2017" name="Gigascience">
        <title>Genome sequence of the small brown planthopper, Laodelphax striatellus.</title>
        <authorList>
            <person name="Zhu J."/>
            <person name="Jiang F."/>
            <person name="Wang X."/>
            <person name="Yang P."/>
            <person name="Bao Y."/>
            <person name="Zhao W."/>
            <person name="Wang W."/>
            <person name="Lu H."/>
            <person name="Wang Q."/>
            <person name="Cui N."/>
            <person name="Li J."/>
            <person name="Chen X."/>
            <person name="Luo L."/>
            <person name="Yu J."/>
            <person name="Kang L."/>
            <person name="Cui F."/>
        </authorList>
    </citation>
    <scope>NUCLEOTIDE SEQUENCE [LARGE SCALE GENOMIC DNA]</scope>
    <source>
        <strain evidence="5">Lst14</strain>
    </source>
</reference>
<accession>A0A482XMP2</accession>
<dbReference type="EMBL" id="QKKF02005229">
    <property type="protein sequence ID" value="RZF46954.1"/>
    <property type="molecule type" value="Genomic_DNA"/>
</dbReference>
<keyword evidence="1 3" id="KW-0863">Zinc-finger</keyword>
<name>A0A482XMP2_LAOST</name>
<protein>
    <recommendedName>
        <fullName evidence="4">RING-type domain-containing protein</fullName>
    </recommendedName>
</protein>
<dbReference type="Proteomes" id="UP000291343">
    <property type="component" value="Unassembled WGS sequence"/>
</dbReference>
<dbReference type="Pfam" id="PF23757">
    <property type="entry name" value="TPR_HPS5_insect"/>
    <property type="match status" value="1"/>
</dbReference>
<dbReference type="STRING" id="195883.A0A482XMP2"/>
<evidence type="ECO:0000313" key="6">
    <source>
        <dbReference type="Proteomes" id="UP000291343"/>
    </source>
</evidence>
<evidence type="ECO:0000256" key="1">
    <source>
        <dbReference type="ARBA" id="ARBA00022771"/>
    </source>
</evidence>
<keyword evidence="6" id="KW-1185">Reference proteome</keyword>
<dbReference type="AlphaFoldDB" id="A0A482XMP2"/>
<evidence type="ECO:0000313" key="5">
    <source>
        <dbReference type="EMBL" id="RZF46954.1"/>
    </source>
</evidence>